<dbReference type="EMBL" id="LGRX02022987">
    <property type="protein sequence ID" value="KAK3254961.1"/>
    <property type="molecule type" value="Genomic_DNA"/>
</dbReference>
<dbReference type="PANTHER" id="PTHR11319">
    <property type="entry name" value="G PROTEIN-COUPLED RECEPTOR-RELATED"/>
    <property type="match status" value="1"/>
</dbReference>
<protein>
    <submittedName>
        <fullName evidence="2">Uncharacterized protein</fullName>
    </submittedName>
</protein>
<sequence>SLRVLLHAVVLCAACEDQYRKSSTGGCAKCATHTWLLWVQLALVVLLGTVLVIGGVRVLKLDARQDLVVTVNGMRKQHLSTLLMGVLMGNLQIMAQTTLVFQDKVIPPQYRSMVETSEAINVTPLFSWLQFACLGLSSNVSSFYWQFTFYAVLPFAVAAGFMCLEYARNKGVHLQRSPSRPRRVTSVEESERDTQSYEEWCNLLGGVLGYILVLLHPTCATYMFQLFRCRLVYDHGKQYWLELDHTVECFTSQWWAFAGVSIVVIGVFVFGLPCAIAIVVHYLKGLKKMKNVHSRVTLYVPREELEAVEGSAAGEEVDNPLYRHVDKETGMQTMLEPVYEKDDKAATALAHPRVASMIGPYITPFKRQYYSWAAYDMLRKVLQTSMVTIVQLIDNKYDVLYGCTVTALALALHAHNGPYASQLVNFFQTLVLALQLMTSIIYLGEEHVFGSLMSQVCGMALILAQCTLSAAIAYCMILDLAERYHHTLEEYRGRASAMLLGASQLYNSPRCPSTSHGKEPPSIACEMANNDSYVADIIEHENEEEYHKHLQTKASCKTWQLNPLIDEE</sequence>
<evidence type="ECO:0000313" key="2">
    <source>
        <dbReference type="EMBL" id="KAK3254961.1"/>
    </source>
</evidence>
<keyword evidence="3" id="KW-1185">Reference proteome</keyword>
<feature type="transmembrane region" description="Helical" evidence="1">
    <location>
        <begin position="79"/>
        <end position="101"/>
    </location>
</feature>
<feature type="transmembrane region" description="Helical" evidence="1">
    <location>
        <begin position="200"/>
        <end position="224"/>
    </location>
</feature>
<dbReference type="PANTHER" id="PTHR11319:SF35">
    <property type="entry name" value="OUTER MEMBRANE PROTEIN PMPC-RELATED"/>
    <property type="match status" value="1"/>
</dbReference>
<reference evidence="2 3" key="1">
    <citation type="journal article" date="2015" name="Genome Biol. Evol.">
        <title>Comparative Genomics of a Bacterivorous Green Alga Reveals Evolutionary Causalities and Consequences of Phago-Mixotrophic Mode of Nutrition.</title>
        <authorList>
            <person name="Burns J.A."/>
            <person name="Paasch A."/>
            <person name="Narechania A."/>
            <person name="Kim E."/>
        </authorList>
    </citation>
    <scope>NUCLEOTIDE SEQUENCE [LARGE SCALE GENOMIC DNA]</scope>
    <source>
        <strain evidence="2 3">PLY_AMNH</strain>
    </source>
</reference>
<feature type="transmembrane region" description="Helical" evidence="1">
    <location>
        <begin position="37"/>
        <end position="59"/>
    </location>
</feature>
<dbReference type="AlphaFoldDB" id="A0AAE0F8D4"/>
<name>A0AAE0F8D4_9CHLO</name>
<evidence type="ECO:0000256" key="1">
    <source>
        <dbReference type="SAM" id="Phobius"/>
    </source>
</evidence>
<keyword evidence="1" id="KW-0812">Transmembrane</keyword>
<comment type="caution">
    <text evidence="2">The sequence shown here is derived from an EMBL/GenBank/DDBJ whole genome shotgun (WGS) entry which is preliminary data.</text>
</comment>
<accession>A0AAE0F8D4</accession>
<dbReference type="Proteomes" id="UP001190700">
    <property type="component" value="Unassembled WGS sequence"/>
</dbReference>
<feature type="non-terminal residue" evidence="2">
    <location>
        <position position="1"/>
    </location>
</feature>
<keyword evidence="1" id="KW-1133">Transmembrane helix</keyword>
<feature type="transmembrane region" description="Helical" evidence="1">
    <location>
        <begin position="423"/>
        <end position="443"/>
    </location>
</feature>
<feature type="transmembrane region" description="Helical" evidence="1">
    <location>
        <begin position="254"/>
        <end position="283"/>
    </location>
</feature>
<feature type="transmembrane region" description="Helical" evidence="1">
    <location>
        <begin position="147"/>
        <end position="167"/>
    </location>
</feature>
<gene>
    <name evidence="2" type="ORF">CYMTET_35843</name>
</gene>
<organism evidence="2 3">
    <name type="scientific">Cymbomonas tetramitiformis</name>
    <dbReference type="NCBI Taxonomy" id="36881"/>
    <lineage>
        <taxon>Eukaryota</taxon>
        <taxon>Viridiplantae</taxon>
        <taxon>Chlorophyta</taxon>
        <taxon>Pyramimonadophyceae</taxon>
        <taxon>Pyramimonadales</taxon>
        <taxon>Pyramimonadaceae</taxon>
        <taxon>Cymbomonas</taxon>
    </lineage>
</organism>
<proteinExistence type="predicted"/>
<feature type="transmembrane region" description="Helical" evidence="1">
    <location>
        <begin position="449"/>
        <end position="477"/>
    </location>
</feature>
<keyword evidence="1" id="KW-0472">Membrane</keyword>
<evidence type="ECO:0000313" key="3">
    <source>
        <dbReference type="Proteomes" id="UP001190700"/>
    </source>
</evidence>